<dbReference type="AlphaFoldDB" id="X1MSP2"/>
<sequence>LEFTRSRPNRKNDNAYIEQKNWTHVRKVPGYLRYDTPKELMLINNLYHNELRLYKNFFQPVMKLTEKVRIGGRVKRKYDIPKTPYHRLRESNQISDKTDAEFESLYLSLNPAQLKRNIESELDKLYQTYEEKRRTQEVDPHRKLAPHTVTFFMMQQPKVGLPA</sequence>
<name>X1MSP2_9ZZZZ</name>
<evidence type="ECO:0008006" key="2">
    <source>
        <dbReference type="Google" id="ProtNLM"/>
    </source>
</evidence>
<feature type="non-terminal residue" evidence="1">
    <location>
        <position position="1"/>
    </location>
</feature>
<proteinExistence type="predicted"/>
<protein>
    <recommendedName>
        <fullName evidence="2">Integrase catalytic domain-containing protein</fullName>
    </recommendedName>
</protein>
<dbReference type="EMBL" id="BARV01010211">
    <property type="protein sequence ID" value="GAI09414.1"/>
    <property type="molecule type" value="Genomic_DNA"/>
</dbReference>
<organism evidence="1">
    <name type="scientific">marine sediment metagenome</name>
    <dbReference type="NCBI Taxonomy" id="412755"/>
    <lineage>
        <taxon>unclassified sequences</taxon>
        <taxon>metagenomes</taxon>
        <taxon>ecological metagenomes</taxon>
    </lineage>
</organism>
<comment type="caution">
    <text evidence="1">The sequence shown here is derived from an EMBL/GenBank/DDBJ whole genome shotgun (WGS) entry which is preliminary data.</text>
</comment>
<gene>
    <name evidence="1" type="ORF">S06H3_19848</name>
</gene>
<evidence type="ECO:0000313" key="1">
    <source>
        <dbReference type="EMBL" id="GAI09414.1"/>
    </source>
</evidence>
<accession>X1MSP2</accession>
<reference evidence="1" key="1">
    <citation type="journal article" date="2014" name="Front. Microbiol.">
        <title>High frequency of phylogenetically diverse reductive dehalogenase-homologous genes in deep subseafloor sedimentary metagenomes.</title>
        <authorList>
            <person name="Kawai M."/>
            <person name="Futagami T."/>
            <person name="Toyoda A."/>
            <person name="Takaki Y."/>
            <person name="Nishi S."/>
            <person name="Hori S."/>
            <person name="Arai W."/>
            <person name="Tsubouchi T."/>
            <person name="Morono Y."/>
            <person name="Uchiyama I."/>
            <person name="Ito T."/>
            <person name="Fujiyama A."/>
            <person name="Inagaki F."/>
            <person name="Takami H."/>
        </authorList>
    </citation>
    <scope>NUCLEOTIDE SEQUENCE</scope>
    <source>
        <strain evidence="1">Expedition CK06-06</strain>
    </source>
</reference>